<dbReference type="Pfam" id="PF03548">
    <property type="entry name" value="LolA"/>
    <property type="match status" value="1"/>
</dbReference>
<dbReference type="AlphaFoldDB" id="C6HUK7"/>
<evidence type="ECO:0000256" key="1">
    <source>
        <dbReference type="ARBA" id="ARBA00022729"/>
    </source>
</evidence>
<feature type="signal peptide" evidence="2">
    <location>
        <begin position="1"/>
        <end position="29"/>
    </location>
</feature>
<dbReference type="CDD" id="cd16325">
    <property type="entry name" value="LolA"/>
    <property type="match status" value="1"/>
</dbReference>
<reference evidence="3 4" key="1">
    <citation type="journal article" date="2009" name="Appl. Environ. Microbiol.">
        <title>Community genomic and proteomic analyses of chemoautotrophic iron-oxidizing "Leptospirillum rubarum" (Group II) and "Leptospirillum ferrodiazotrophum" (Group III) bacteria in acid mine drainage biofilms.</title>
        <authorList>
            <person name="Goltsman D.S."/>
            <person name="Denef V.J."/>
            <person name="Singer S.W."/>
            <person name="VerBerkmoes N.C."/>
            <person name="Lefsrud M."/>
            <person name="Mueller R.S."/>
            <person name="Dick G.J."/>
            <person name="Sun C.L."/>
            <person name="Wheeler K.E."/>
            <person name="Zemla A."/>
            <person name="Baker B.J."/>
            <person name="Hauser L."/>
            <person name="Land M."/>
            <person name="Shah M.B."/>
            <person name="Thelen M.P."/>
            <person name="Hettich R.L."/>
            <person name="Banfield J.F."/>
        </authorList>
    </citation>
    <scope>NUCLEOTIDE SEQUENCE [LARGE SCALE GENOMIC DNA]</scope>
</reference>
<dbReference type="Proteomes" id="UP000009374">
    <property type="component" value="Unassembled WGS sequence"/>
</dbReference>
<dbReference type="SUPFAM" id="SSF89392">
    <property type="entry name" value="Prokaryotic lipoproteins and lipoprotein localization factors"/>
    <property type="match status" value="1"/>
</dbReference>
<evidence type="ECO:0000256" key="2">
    <source>
        <dbReference type="SAM" id="SignalP"/>
    </source>
</evidence>
<dbReference type="InterPro" id="IPR004564">
    <property type="entry name" value="OM_lipoprot_carrier_LolA-like"/>
</dbReference>
<dbReference type="PANTHER" id="PTHR35869">
    <property type="entry name" value="OUTER-MEMBRANE LIPOPROTEIN CARRIER PROTEIN"/>
    <property type="match status" value="1"/>
</dbReference>
<keyword evidence="3" id="KW-0449">Lipoprotein</keyword>
<keyword evidence="4" id="KW-1185">Reference proteome</keyword>
<organism evidence="3 4">
    <name type="scientific">Leptospirillum ferrodiazotrophum</name>
    <dbReference type="NCBI Taxonomy" id="412449"/>
    <lineage>
        <taxon>Bacteria</taxon>
        <taxon>Pseudomonadati</taxon>
        <taxon>Nitrospirota</taxon>
        <taxon>Nitrospiria</taxon>
        <taxon>Nitrospirales</taxon>
        <taxon>Nitrospiraceae</taxon>
        <taxon>Leptospirillum</taxon>
    </lineage>
</organism>
<protein>
    <submittedName>
        <fullName evidence="3">Outer membrane lipoprotein carrier protein LolA</fullName>
    </submittedName>
</protein>
<gene>
    <name evidence="3" type="ORF">UBAL3_60500036</name>
</gene>
<keyword evidence="1 2" id="KW-0732">Signal</keyword>
<dbReference type="EMBL" id="GG693856">
    <property type="protein sequence ID" value="EES53740.1"/>
    <property type="molecule type" value="Genomic_DNA"/>
</dbReference>
<evidence type="ECO:0000313" key="3">
    <source>
        <dbReference type="EMBL" id="EES53740.1"/>
    </source>
</evidence>
<dbReference type="Gene3D" id="2.50.20.10">
    <property type="entry name" value="Lipoprotein localisation LolA/LolB/LppX"/>
    <property type="match status" value="1"/>
</dbReference>
<evidence type="ECO:0000313" key="4">
    <source>
        <dbReference type="Proteomes" id="UP000009374"/>
    </source>
</evidence>
<dbReference type="PANTHER" id="PTHR35869:SF1">
    <property type="entry name" value="OUTER-MEMBRANE LIPOPROTEIN CARRIER PROTEIN"/>
    <property type="match status" value="1"/>
</dbReference>
<proteinExistence type="predicted"/>
<sequence>MNRCLRSIVFLLLTLSLSSGLVSPSPASAEESLSSRQELSLLVSRVKSGEGFRASFVQTLAAPGAKKTQSKGTLVYRAPGVMLLRYSDPPGQWLSLDGNHMALYVPQNRQVLLRTIRKHRIPETPAILLASIPQITRWFFVKPIEGGNVAPGAPLSLVLIPRHPDPHLAQATLTLKKGTGILTRLLFMEQNGTRLSIRLEGFRILAHVKRRDLAVSVPPGTTAAKIPGAF</sequence>
<feature type="chain" id="PRO_5002966313" evidence="2">
    <location>
        <begin position="30"/>
        <end position="230"/>
    </location>
</feature>
<dbReference type="InterPro" id="IPR029046">
    <property type="entry name" value="LolA/LolB/LppX"/>
</dbReference>
<name>C6HUK7_9BACT</name>
<accession>C6HUK7</accession>